<accession>A0ABR0UKC7</accession>
<name>A0ABR0UKC7_REHGL</name>
<feature type="region of interest" description="Disordered" evidence="1">
    <location>
        <begin position="1"/>
        <end position="22"/>
    </location>
</feature>
<dbReference type="PANTHER" id="PTHR33427">
    <property type="entry name" value="HNH ENDONUCLEASE"/>
    <property type="match status" value="1"/>
</dbReference>
<keyword evidence="4" id="KW-1185">Reference proteome</keyword>
<proteinExistence type="predicted"/>
<evidence type="ECO:0000259" key="2">
    <source>
        <dbReference type="Pfam" id="PF01844"/>
    </source>
</evidence>
<evidence type="ECO:0000313" key="3">
    <source>
        <dbReference type="EMBL" id="KAK6123058.1"/>
    </source>
</evidence>
<feature type="compositionally biased region" description="Basic and acidic residues" evidence="1">
    <location>
        <begin position="13"/>
        <end position="22"/>
    </location>
</feature>
<evidence type="ECO:0000256" key="1">
    <source>
        <dbReference type="SAM" id="MobiDB-lite"/>
    </source>
</evidence>
<feature type="domain" description="HNH" evidence="2">
    <location>
        <begin position="58"/>
        <end position="94"/>
    </location>
</feature>
<dbReference type="InterPro" id="IPR002711">
    <property type="entry name" value="HNH"/>
</dbReference>
<dbReference type="Proteomes" id="UP001318860">
    <property type="component" value="Unassembled WGS sequence"/>
</dbReference>
<gene>
    <name evidence="3" type="ORF">DH2020_043210</name>
</gene>
<dbReference type="Pfam" id="PF01844">
    <property type="entry name" value="HNH"/>
    <property type="match status" value="1"/>
</dbReference>
<evidence type="ECO:0000313" key="4">
    <source>
        <dbReference type="Proteomes" id="UP001318860"/>
    </source>
</evidence>
<comment type="caution">
    <text evidence="3">The sequence shown here is derived from an EMBL/GenBank/DDBJ whole genome shotgun (WGS) entry which is preliminary data.</text>
</comment>
<sequence length="208" mass="23590">MSSGSGSSSPRGTRKEKEEERPRFFDTKAKSMCWSNAETVPGRHPERWRKDAAGNVVCKRFCNCQGCLCFEYDHIIPFSKGGESVAENCQILQTRVNRLKSDKQEVDGSQLKGYSCDIKFTDLKAVSDLHRLFALLVLLLEKVFLAPTIILFVKKDRELDIIEMAVYGDVMRPGNQCRCRTVAEMLGKYKPKDRMAPCKLPDSDSLQQ</sequence>
<dbReference type="CDD" id="cd00085">
    <property type="entry name" value="HNHc"/>
    <property type="match status" value="1"/>
</dbReference>
<reference evidence="3 4" key="1">
    <citation type="journal article" date="2021" name="Comput. Struct. Biotechnol. J.">
        <title>De novo genome assembly of the potent medicinal plant Rehmannia glutinosa using nanopore technology.</title>
        <authorList>
            <person name="Ma L."/>
            <person name="Dong C."/>
            <person name="Song C."/>
            <person name="Wang X."/>
            <person name="Zheng X."/>
            <person name="Niu Y."/>
            <person name="Chen S."/>
            <person name="Feng W."/>
        </authorList>
    </citation>
    <scope>NUCLEOTIDE SEQUENCE [LARGE SCALE GENOMIC DNA]</scope>
    <source>
        <strain evidence="3">DH-2019</strain>
    </source>
</reference>
<dbReference type="InterPro" id="IPR003615">
    <property type="entry name" value="HNH_nuc"/>
</dbReference>
<dbReference type="EMBL" id="JABTTQ020002605">
    <property type="protein sequence ID" value="KAK6123058.1"/>
    <property type="molecule type" value="Genomic_DNA"/>
</dbReference>
<protein>
    <recommendedName>
        <fullName evidence="2">HNH domain-containing protein</fullName>
    </recommendedName>
</protein>
<dbReference type="PANTHER" id="PTHR33427:SF1">
    <property type="entry name" value="F6A14.21 PROTEIN"/>
    <property type="match status" value="1"/>
</dbReference>
<organism evidence="3 4">
    <name type="scientific">Rehmannia glutinosa</name>
    <name type="common">Chinese foxglove</name>
    <dbReference type="NCBI Taxonomy" id="99300"/>
    <lineage>
        <taxon>Eukaryota</taxon>
        <taxon>Viridiplantae</taxon>
        <taxon>Streptophyta</taxon>
        <taxon>Embryophyta</taxon>
        <taxon>Tracheophyta</taxon>
        <taxon>Spermatophyta</taxon>
        <taxon>Magnoliopsida</taxon>
        <taxon>eudicotyledons</taxon>
        <taxon>Gunneridae</taxon>
        <taxon>Pentapetalae</taxon>
        <taxon>asterids</taxon>
        <taxon>lamiids</taxon>
        <taxon>Lamiales</taxon>
        <taxon>Orobanchaceae</taxon>
        <taxon>Rehmannieae</taxon>
        <taxon>Rehmannia</taxon>
    </lineage>
</organism>
<dbReference type="Gene3D" id="1.10.30.50">
    <property type="match status" value="1"/>
</dbReference>